<dbReference type="AlphaFoldDB" id="A0A844QHT8"/>
<keyword evidence="2" id="KW-0808">Transferase</keyword>
<comment type="caution">
    <text evidence="2">The sequence shown here is derived from an EMBL/GenBank/DDBJ whole genome shotgun (WGS) entry which is preliminary data.</text>
</comment>
<protein>
    <submittedName>
        <fullName evidence="2">Sulfurtransferase</fullName>
    </submittedName>
</protein>
<evidence type="ECO:0000313" key="2">
    <source>
        <dbReference type="EMBL" id="MVA99486.1"/>
    </source>
</evidence>
<organism evidence="2 3">
    <name type="scientific">Nitratireductor arenosus</name>
    <dbReference type="NCBI Taxonomy" id="2682096"/>
    <lineage>
        <taxon>Bacteria</taxon>
        <taxon>Pseudomonadati</taxon>
        <taxon>Pseudomonadota</taxon>
        <taxon>Alphaproteobacteria</taxon>
        <taxon>Hyphomicrobiales</taxon>
        <taxon>Phyllobacteriaceae</taxon>
        <taxon>Nitratireductor</taxon>
    </lineage>
</organism>
<dbReference type="Gene3D" id="3.40.250.10">
    <property type="entry name" value="Rhodanese-like domain"/>
    <property type="match status" value="1"/>
</dbReference>
<dbReference type="SUPFAM" id="SSF52821">
    <property type="entry name" value="Rhodanese/Cell cycle control phosphatase"/>
    <property type="match status" value="1"/>
</dbReference>
<evidence type="ECO:0000313" key="3">
    <source>
        <dbReference type="Proteomes" id="UP000463224"/>
    </source>
</evidence>
<name>A0A844QHT8_9HYPH</name>
<feature type="domain" description="Rhodanese" evidence="1">
    <location>
        <begin position="21"/>
        <end position="106"/>
    </location>
</feature>
<reference evidence="2 3" key="1">
    <citation type="submission" date="2019-12" db="EMBL/GenBank/DDBJ databases">
        <title>Nitratireductor arenosus sp. nov., Isolated from sea sand, Jeju island, South Korea.</title>
        <authorList>
            <person name="Kim W."/>
        </authorList>
    </citation>
    <scope>NUCLEOTIDE SEQUENCE [LARGE SCALE GENOMIC DNA]</scope>
    <source>
        <strain evidence="2 3">CAU 1489</strain>
    </source>
</reference>
<gene>
    <name evidence="2" type="ORF">GN330_19750</name>
</gene>
<keyword evidence="3" id="KW-1185">Reference proteome</keyword>
<dbReference type="Proteomes" id="UP000463224">
    <property type="component" value="Unassembled WGS sequence"/>
</dbReference>
<dbReference type="RefSeq" id="WP_156714734.1">
    <property type="nucleotide sequence ID" value="NZ_WPHG01000006.1"/>
</dbReference>
<dbReference type="GO" id="GO:0016740">
    <property type="term" value="F:transferase activity"/>
    <property type="evidence" value="ECO:0007669"/>
    <property type="project" value="UniProtKB-KW"/>
</dbReference>
<sequence>MPRRFSCSDLIALTGTGAWPVVIDVRREQAYRESGRRIAGSIKRDAGDAAARLPALGASRRVVVYCAHGHNVSEIAAAALAVAGVEVAVLEGGFDAYVRAGGVTVANDVDGVDVSGRVSVWVTRERPKIDRIACPWLIRRFVDPQAVFHFVAAEWVGDVAGEIGAIPYDVADVPYSHRGERCTFDTMIAAFGLADAALDHLARIVRGADTAMLDLEPEAAGLLALSLGLSATEPDDLVQLEKGMIIYDALYGWCRHAAGETHNWPARMA</sequence>
<dbReference type="InterPro" id="IPR036873">
    <property type="entry name" value="Rhodanese-like_dom_sf"/>
</dbReference>
<dbReference type="Pfam" id="PF00581">
    <property type="entry name" value="Rhodanese"/>
    <property type="match status" value="1"/>
</dbReference>
<dbReference type="InterPro" id="IPR018634">
    <property type="entry name" value="ChrB_C"/>
</dbReference>
<accession>A0A844QHT8</accession>
<proteinExistence type="predicted"/>
<dbReference type="InterPro" id="IPR001763">
    <property type="entry name" value="Rhodanese-like_dom"/>
</dbReference>
<dbReference type="Pfam" id="PF09828">
    <property type="entry name" value="ChrB_C"/>
    <property type="match status" value="1"/>
</dbReference>
<evidence type="ECO:0000259" key="1">
    <source>
        <dbReference type="PROSITE" id="PS50206"/>
    </source>
</evidence>
<dbReference type="PROSITE" id="PS50206">
    <property type="entry name" value="RHODANESE_3"/>
    <property type="match status" value="1"/>
</dbReference>
<dbReference type="SMART" id="SM00450">
    <property type="entry name" value="RHOD"/>
    <property type="match status" value="1"/>
</dbReference>
<dbReference type="EMBL" id="WPHG01000006">
    <property type="protein sequence ID" value="MVA99486.1"/>
    <property type="molecule type" value="Genomic_DNA"/>
</dbReference>